<keyword evidence="8" id="KW-1185">Reference proteome</keyword>
<feature type="transmembrane region" description="Helical" evidence="5">
    <location>
        <begin position="88"/>
        <end position="108"/>
    </location>
</feature>
<protein>
    <recommendedName>
        <fullName evidence="6">TM2 domain-containing protein</fullName>
    </recommendedName>
</protein>
<evidence type="ECO:0000256" key="4">
    <source>
        <dbReference type="ARBA" id="ARBA00023136"/>
    </source>
</evidence>
<evidence type="ECO:0000256" key="1">
    <source>
        <dbReference type="ARBA" id="ARBA00004141"/>
    </source>
</evidence>
<comment type="subcellular location">
    <subcellularLocation>
        <location evidence="1">Membrane</location>
        <topology evidence="1">Multi-pass membrane protein</topology>
    </subcellularLocation>
</comment>
<evidence type="ECO:0000256" key="3">
    <source>
        <dbReference type="ARBA" id="ARBA00022989"/>
    </source>
</evidence>
<evidence type="ECO:0000259" key="6">
    <source>
        <dbReference type="Pfam" id="PF05154"/>
    </source>
</evidence>
<dbReference type="InterPro" id="IPR007829">
    <property type="entry name" value="TM2"/>
</dbReference>
<proteinExistence type="predicted"/>
<dbReference type="Proteomes" id="UP001500742">
    <property type="component" value="Unassembled WGS sequence"/>
</dbReference>
<reference evidence="8" key="1">
    <citation type="journal article" date="2019" name="Int. J. Syst. Evol. Microbiol.">
        <title>The Global Catalogue of Microorganisms (GCM) 10K type strain sequencing project: providing services to taxonomists for standard genome sequencing and annotation.</title>
        <authorList>
            <consortium name="The Broad Institute Genomics Platform"/>
            <consortium name="The Broad Institute Genome Sequencing Center for Infectious Disease"/>
            <person name="Wu L."/>
            <person name="Ma J."/>
        </authorList>
    </citation>
    <scope>NUCLEOTIDE SEQUENCE [LARGE SCALE GENOMIC DNA]</scope>
    <source>
        <strain evidence="8">JCM 16601</strain>
    </source>
</reference>
<feature type="transmembrane region" description="Helical" evidence="5">
    <location>
        <begin position="63"/>
        <end position="82"/>
    </location>
</feature>
<keyword evidence="3 5" id="KW-1133">Transmembrane helix</keyword>
<feature type="domain" description="TM2" evidence="6">
    <location>
        <begin position="63"/>
        <end position="107"/>
    </location>
</feature>
<evidence type="ECO:0000256" key="2">
    <source>
        <dbReference type="ARBA" id="ARBA00022692"/>
    </source>
</evidence>
<evidence type="ECO:0000256" key="5">
    <source>
        <dbReference type="SAM" id="Phobius"/>
    </source>
</evidence>
<dbReference type="EMBL" id="BAAAZC010000015">
    <property type="protein sequence ID" value="GAA3971599.1"/>
    <property type="molecule type" value="Genomic_DNA"/>
</dbReference>
<comment type="caution">
    <text evidence="7">The sequence shown here is derived from an EMBL/GenBank/DDBJ whole genome shotgun (WGS) entry which is preliminary data.</text>
</comment>
<sequence>MEKRINLNPHTYMNMYPDPYMNFQDMTAEEMAFLQQATAALDDSQKKYFYMVYSSKRKNSQEILIFTLLGFVGFAGIHRFVLGQIGMGLVYFFTIGFCWIGTIIDLVNNKSLTLEYNKNMAYESHRMAAMSKQG</sequence>
<evidence type="ECO:0000313" key="8">
    <source>
        <dbReference type="Proteomes" id="UP001500742"/>
    </source>
</evidence>
<accession>A0ABP7PUV2</accession>
<keyword evidence="2 5" id="KW-0812">Transmembrane</keyword>
<keyword evidence="4 5" id="KW-0472">Membrane</keyword>
<organism evidence="7 8">
    <name type="scientific">Mucilaginibacter dorajii</name>
    <dbReference type="NCBI Taxonomy" id="692994"/>
    <lineage>
        <taxon>Bacteria</taxon>
        <taxon>Pseudomonadati</taxon>
        <taxon>Bacteroidota</taxon>
        <taxon>Sphingobacteriia</taxon>
        <taxon>Sphingobacteriales</taxon>
        <taxon>Sphingobacteriaceae</taxon>
        <taxon>Mucilaginibacter</taxon>
    </lineage>
</organism>
<gene>
    <name evidence="7" type="ORF">GCM10022210_21280</name>
</gene>
<dbReference type="Pfam" id="PF05154">
    <property type="entry name" value="TM2"/>
    <property type="match status" value="1"/>
</dbReference>
<name>A0ABP7PUV2_9SPHI</name>
<evidence type="ECO:0000313" key="7">
    <source>
        <dbReference type="EMBL" id="GAA3971599.1"/>
    </source>
</evidence>